<evidence type="ECO:0000313" key="1">
    <source>
        <dbReference type="EMBL" id="ERJ91710.1"/>
    </source>
</evidence>
<name>A0ABN0NWR4_TRELE</name>
<dbReference type="Proteomes" id="UP000016649">
    <property type="component" value="Unassembled WGS sequence"/>
</dbReference>
<proteinExistence type="predicted"/>
<accession>A0ABN0NWR4</accession>
<dbReference type="InterPro" id="IPR035196">
    <property type="entry name" value="DUF5312"/>
</dbReference>
<comment type="caution">
    <text evidence="1">The sequence shown here is derived from an EMBL/GenBank/DDBJ whole genome shotgun (WGS) entry which is preliminary data.</text>
</comment>
<dbReference type="RefSeq" id="WP_021686107.1">
    <property type="nucleotide sequence ID" value="NZ_KI260554.1"/>
</dbReference>
<reference evidence="1 2" key="1">
    <citation type="submission" date="2013-08" db="EMBL/GenBank/DDBJ databases">
        <authorList>
            <person name="Weinstock G."/>
            <person name="Sodergren E."/>
            <person name="Wylie T."/>
            <person name="Fulton L."/>
            <person name="Fulton R."/>
            <person name="Fronick C."/>
            <person name="O'Laughlin M."/>
            <person name="Godfrey J."/>
            <person name="Miner T."/>
            <person name="Herter B."/>
            <person name="Appelbaum E."/>
            <person name="Cordes M."/>
            <person name="Lek S."/>
            <person name="Wollam A."/>
            <person name="Pepin K.H."/>
            <person name="Palsikar V.B."/>
            <person name="Mitreva M."/>
            <person name="Wilson R.K."/>
        </authorList>
    </citation>
    <scope>NUCLEOTIDE SEQUENCE [LARGE SCALE GENOMIC DNA]</scope>
    <source>
        <strain evidence="1 2">ATCC 700332</strain>
    </source>
</reference>
<keyword evidence="2" id="KW-1185">Reference proteome</keyword>
<dbReference type="Pfam" id="PF17239">
    <property type="entry name" value="DUF5312"/>
    <property type="match status" value="1"/>
</dbReference>
<dbReference type="EMBL" id="AWVH01000043">
    <property type="protein sequence ID" value="ERJ91710.1"/>
    <property type="molecule type" value="Genomic_DNA"/>
</dbReference>
<protein>
    <submittedName>
        <fullName evidence="1">Uncharacterized protein</fullName>
    </submittedName>
</protein>
<gene>
    <name evidence="1" type="ORF">HMPREF9193_01934</name>
</gene>
<evidence type="ECO:0000313" key="2">
    <source>
        <dbReference type="Proteomes" id="UP000016649"/>
    </source>
</evidence>
<sequence>MANKKPSGKMGFFERLFSLFGSSDADAEKARLLKRINKELNKTKVKFYKYNSGEALAQLAKFFFGLYKIVGPTQFVFKNTINPNTFKNLVINHYLTDAQKNLAEKLDESTILEQAKTIPIKELAGQVKADLSAYLNAFDTEKITKIDTVYTKLSLFIGFCMFDYYFLLKKFDSGMQEQNFSYTPRFDNIRAEYILEDLKDFTSVAWSLPLNEDWTEVFAVLKEMPNIKPLSTGTWNKTMQLLRRYRDKAVFEMIIQLIAKDPGYQTVITEHKEHIIDDQLNKMRHTVENALQKIQTEQKNSKIDEIVRSIFGDSAGARLKNYTEENTKIFEKKGLSGYTYCAPLNYLKAFLIEYMKKYIREFADLVLVRGQWVSSTLSAPMSEAYHELLGISEKITEFDNMLAEDGETGAKIKTYLLRAERDKEAKNILNSIIRDANEKAYAMLTSATKDFIVLGKNTKNLLEDIDRKKPEILMNWQELIHFADQPIKEQGIALYKQIYLFVNLMKYFLGAGES</sequence>
<organism evidence="1 2">
    <name type="scientific">Treponema lecithinolyticum ATCC 700332</name>
    <dbReference type="NCBI Taxonomy" id="1321815"/>
    <lineage>
        <taxon>Bacteria</taxon>
        <taxon>Pseudomonadati</taxon>
        <taxon>Spirochaetota</taxon>
        <taxon>Spirochaetia</taxon>
        <taxon>Spirochaetales</taxon>
        <taxon>Treponemataceae</taxon>
        <taxon>Treponema</taxon>
    </lineage>
</organism>